<dbReference type="Proteomes" id="UP001595891">
    <property type="component" value="Unassembled WGS sequence"/>
</dbReference>
<comment type="caution">
    <text evidence="3">The sequence shown here is derived from an EMBL/GenBank/DDBJ whole genome shotgun (WGS) entry which is preliminary data.</text>
</comment>
<feature type="region of interest" description="Disordered" evidence="1">
    <location>
        <begin position="285"/>
        <end position="308"/>
    </location>
</feature>
<evidence type="ECO:0000313" key="4">
    <source>
        <dbReference type="Proteomes" id="UP001595891"/>
    </source>
</evidence>
<organism evidence="3 4">
    <name type="scientific">Sphaerisporangium corydalis</name>
    <dbReference type="NCBI Taxonomy" id="1441875"/>
    <lineage>
        <taxon>Bacteria</taxon>
        <taxon>Bacillati</taxon>
        <taxon>Actinomycetota</taxon>
        <taxon>Actinomycetes</taxon>
        <taxon>Streptosporangiales</taxon>
        <taxon>Streptosporangiaceae</taxon>
        <taxon>Sphaerisporangium</taxon>
    </lineage>
</organism>
<feature type="compositionally biased region" description="Basic and acidic residues" evidence="1">
    <location>
        <begin position="296"/>
        <end position="308"/>
    </location>
</feature>
<feature type="region of interest" description="Disordered" evidence="1">
    <location>
        <begin position="145"/>
        <end position="225"/>
    </location>
</feature>
<evidence type="ECO:0000256" key="2">
    <source>
        <dbReference type="SAM" id="SignalP"/>
    </source>
</evidence>
<sequence length="308" mass="30954">MRKGTTAISAGALALALSGGTVLMAASPVLAASQRVTDCDRGGNPVSSLAGEVCDLAGQVADTVPELAGDGSSPVTDSTEATEPPEEAPSPLADTVEEQTPQVTGEPTPAPSPSASATPSPEPSEAAGASVLGVPVDTACLPVVTPPDCAQDARPSPSPQAPAPRDRSRTATEPASPPARETAPSRPSGEARPTPRTGTAAGGSGRDAGGRAAPSSPPVRRPSADVEAPPLIPLWPGQPLPVLAGRLDAHKVVPTRPYDVVGTALTAVLLASAILVTRIVQARRDDSGPQSMPFDGLRRPDTGRHRLA</sequence>
<keyword evidence="2" id="KW-0732">Signal</keyword>
<proteinExistence type="predicted"/>
<name>A0ABV9EGE4_9ACTN</name>
<dbReference type="EMBL" id="JBHSFN010000007">
    <property type="protein sequence ID" value="MFC4587204.1"/>
    <property type="molecule type" value="Genomic_DNA"/>
</dbReference>
<feature type="compositionally biased region" description="Low complexity" evidence="1">
    <location>
        <begin position="113"/>
        <end position="130"/>
    </location>
</feature>
<accession>A0ABV9EGE4</accession>
<feature type="chain" id="PRO_5046674091" evidence="2">
    <location>
        <begin position="32"/>
        <end position="308"/>
    </location>
</feature>
<gene>
    <name evidence="3" type="ORF">ACFO8L_14010</name>
</gene>
<feature type="region of interest" description="Disordered" evidence="1">
    <location>
        <begin position="64"/>
        <end position="131"/>
    </location>
</feature>
<feature type="signal peptide" evidence="2">
    <location>
        <begin position="1"/>
        <end position="31"/>
    </location>
</feature>
<evidence type="ECO:0000313" key="3">
    <source>
        <dbReference type="EMBL" id="MFC4587204.1"/>
    </source>
</evidence>
<dbReference type="RefSeq" id="WP_262844955.1">
    <property type="nucleotide sequence ID" value="NZ_JANZYP010000035.1"/>
</dbReference>
<evidence type="ECO:0000256" key="1">
    <source>
        <dbReference type="SAM" id="MobiDB-lite"/>
    </source>
</evidence>
<keyword evidence="4" id="KW-1185">Reference proteome</keyword>
<reference evidence="4" key="1">
    <citation type="journal article" date="2019" name="Int. J. Syst. Evol. Microbiol.">
        <title>The Global Catalogue of Microorganisms (GCM) 10K type strain sequencing project: providing services to taxonomists for standard genome sequencing and annotation.</title>
        <authorList>
            <consortium name="The Broad Institute Genomics Platform"/>
            <consortium name="The Broad Institute Genome Sequencing Center for Infectious Disease"/>
            <person name="Wu L."/>
            <person name="Ma J."/>
        </authorList>
    </citation>
    <scope>NUCLEOTIDE SEQUENCE [LARGE SCALE GENOMIC DNA]</scope>
    <source>
        <strain evidence="4">CCUG 49560</strain>
    </source>
</reference>
<protein>
    <submittedName>
        <fullName evidence="3">Uncharacterized protein</fullName>
    </submittedName>
</protein>